<comment type="caution">
    <text evidence="5">The sequence shown here is derived from an EMBL/GenBank/DDBJ whole genome shotgun (WGS) entry which is preliminary data.</text>
</comment>
<protein>
    <submittedName>
        <fullName evidence="5">UDP-glucuronosyltransferase</fullName>
    </submittedName>
</protein>
<reference evidence="5 6" key="1">
    <citation type="journal article" date="2012" name="Appl. Environ. Microbiol.">
        <title>Genome Sequence of Thermotolerant Bacillus methanolicus: Features and Regulation Related to Methylotrophy and Production of L-Lysine and L-Glutamate from Methanol.</title>
        <authorList>
            <person name="Heggeset T.M."/>
            <person name="Krog A."/>
            <person name="Balzer S."/>
            <person name="Wentzel A."/>
            <person name="Ellingsen T.E."/>
            <person name="Brautaset T."/>
        </authorList>
    </citation>
    <scope>NUCLEOTIDE SEQUENCE [LARGE SCALE GENOMIC DNA]</scope>
    <source>
        <strain evidence="5 6">PB1</strain>
    </source>
</reference>
<dbReference type="InterPro" id="IPR050519">
    <property type="entry name" value="Glycosyltransf_28_UgtP"/>
</dbReference>
<dbReference type="Pfam" id="PF06925">
    <property type="entry name" value="MGDG_synth"/>
    <property type="match status" value="1"/>
</dbReference>
<dbReference type="GO" id="GO:0009247">
    <property type="term" value="P:glycolipid biosynthetic process"/>
    <property type="evidence" value="ECO:0007669"/>
    <property type="project" value="InterPro"/>
</dbReference>
<dbReference type="PANTHER" id="PTHR43025:SF3">
    <property type="entry name" value="MONOGALACTOSYLDIACYLGLYCEROL SYNTHASE 1, CHLOROPLASTIC"/>
    <property type="match status" value="1"/>
</dbReference>
<dbReference type="SUPFAM" id="SSF53756">
    <property type="entry name" value="UDP-Glycosyltransferase/glycogen phosphorylase"/>
    <property type="match status" value="1"/>
</dbReference>
<dbReference type="PATRIC" id="fig|997296.3.peg.2370"/>
<sequence length="367" mass="41644">MQIPSGHHQVADALKAYITQIDSSIEIKKVDIFHYTSPIAEKMVTSLYLKTIKSLPSFYSWLYKNNACKNYSLEKRLPFYELVFISKMKELINAEKPDAIICTHCLPSYLLNLLKTKEDLPIPIVNAYTDYFINNVWGIRHIDYHLVPSLKVKTFLEANGVSSKKIAVTGIPVDPLFVSRNRGNRSINNGSLYHVLVSGGNMGVGAIEKLFASNKLSGKIKFFVLCGKNDKLFFKLKMLNNPLIIPLPYISSRKEMNELYDHMDLILTKPGGVTVSECLIKKIPIYLLDALPGQEEMNRDFLIESGLSVNKLFSFNDSRLEENLLQFLENSRAKQLYNKNLSVYSNKLADINSALNDIILKIKSYSS</sequence>
<gene>
    <name evidence="5" type="ORF">PB1_11269</name>
</gene>
<dbReference type="GO" id="GO:0016020">
    <property type="term" value="C:membrane"/>
    <property type="evidence" value="ECO:0007669"/>
    <property type="project" value="GOC"/>
</dbReference>
<evidence type="ECO:0000256" key="2">
    <source>
        <dbReference type="ARBA" id="ARBA00022676"/>
    </source>
</evidence>
<proteinExistence type="inferred from homology"/>
<evidence type="ECO:0000256" key="1">
    <source>
        <dbReference type="ARBA" id="ARBA00006962"/>
    </source>
</evidence>
<accession>I3DV65</accession>
<keyword evidence="2" id="KW-0328">Glycosyltransferase</keyword>
<dbReference type="PANTHER" id="PTHR43025">
    <property type="entry name" value="MONOGALACTOSYLDIACYLGLYCEROL SYNTHASE"/>
    <property type="match status" value="1"/>
</dbReference>
<dbReference type="STRING" id="997296.PB1_11269"/>
<name>I3DV65_BACMT</name>
<dbReference type="InterPro" id="IPR009695">
    <property type="entry name" value="Diacylglyc_glucosyltr_N"/>
</dbReference>
<comment type="similarity">
    <text evidence="1">Belongs to the glycosyltransferase 28 family.</text>
</comment>
<organism evidence="5 6">
    <name type="scientific">Bacillus methanolicus PB1</name>
    <dbReference type="NCBI Taxonomy" id="997296"/>
    <lineage>
        <taxon>Bacteria</taxon>
        <taxon>Bacillati</taxon>
        <taxon>Bacillota</taxon>
        <taxon>Bacilli</taxon>
        <taxon>Bacillales</taxon>
        <taxon>Bacillaceae</taxon>
        <taxon>Bacillus</taxon>
    </lineage>
</organism>
<dbReference type="AlphaFoldDB" id="I3DV65"/>
<keyword evidence="3 5" id="KW-0808">Transferase</keyword>
<dbReference type="eggNOG" id="COG0707">
    <property type="taxonomic scope" value="Bacteria"/>
</dbReference>
<dbReference type="GO" id="GO:0016758">
    <property type="term" value="F:hexosyltransferase activity"/>
    <property type="evidence" value="ECO:0007669"/>
    <property type="project" value="InterPro"/>
</dbReference>
<dbReference type="Gene3D" id="3.40.50.2000">
    <property type="entry name" value="Glycogen Phosphorylase B"/>
    <property type="match status" value="2"/>
</dbReference>
<dbReference type="EMBL" id="AFEU01000003">
    <property type="protein sequence ID" value="EIJ78136.1"/>
    <property type="molecule type" value="Genomic_DNA"/>
</dbReference>
<dbReference type="Proteomes" id="UP000010523">
    <property type="component" value="Unassembled WGS sequence"/>
</dbReference>
<evidence type="ECO:0000313" key="6">
    <source>
        <dbReference type="Proteomes" id="UP000010523"/>
    </source>
</evidence>
<keyword evidence="6" id="KW-1185">Reference proteome</keyword>
<evidence type="ECO:0000313" key="5">
    <source>
        <dbReference type="EMBL" id="EIJ78136.1"/>
    </source>
</evidence>
<feature type="domain" description="Diacylglycerol glucosyltransferase N-terminal" evidence="4">
    <location>
        <begin position="7"/>
        <end position="173"/>
    </location>
</feature>
<evidence type="ECO:0000259" key="4">
    <source>
        <dbReference type="Pfam" id="PF06925"/>
    </source>
</evidence>
<evidence type="ECO:0000256" key="3">
    <source>
        <dbReference type="ARBA" id="ARBA00022679"/>
    </source>
</evidence>